<organism evidence="2 3">
    <name type="scientific">Micromonospora phaseoli</name>
    <dbReference type="NCBI Taxonomy" id="1144548"/>
    <lineage>
        <taxon>Bacteria</taxon>
        <taxon>Bacillati</taxon>
        <taxon>Actinomycetota</taxon>
        <taxon>Actinomycetes</taxon>
        <taxon>Micromonosporales</taxon>
        <taxon>Micromonosporaceae</taxon>
        <taxon>Micromonospora</taxon>
    </lineage>
</organism>
<dbReference type="InterPro" id="IPR045517">
    <property type="entry name" value="Glyoxalase_8"/>
</dbReference>
<gene>
    <name evidence="2" type="ORF">SAMN05443287_108137</name>
</gene>
<dbReference type="AlphaFoldDB" id="A0A1H7BZ77"/>
<dbReference type="Proteomes" id="UP000198707">
    <property type="component" value="Unassembled WGS sequence"/>
</dbReference>
<name>A0A1H7BZ77_9ACTN</name>
<reference evidence="3" key="1">
    <citation type="submission" date="2016-10" db="EMBL/GenBank/DDBJ databases">
        <authorList>
            <person name="Varghese N."/>
            <person name="Submissions S."/>
        </authorList>
    </citation>
    <scope>NUCLEOTIDE SEQUENCE [LARGE SCALE GENOMIC DNA]</scope>
    <source>
        <strain evidence="3">CGMCC 4.7038</strain>
    </source>
</reference>
<accession>A0A1H7BZ77</accession>
<dbReference type="EMBL" id="FNYV01000008">
    <property type="protein sequence ID" value="SEJ82869.1"/>
    <property type="molecule type" value="Genomic_DNA"/>
</dbReference>
<evidence type="ECO:0000313" key="3">
    <source>
        <dbReference type="Proteomes" id="UP000198707"/>
    </source>
</evidence>
<evidence type="ECO:0000313" key="2">
    <source>
        <dbReference type="EMBL" id="SEJ82869.1"/>
    </source>
</evidence>
<evidence type="ECO:0000259" key="1">
    <source>
        <dbReference type="Pfam" id="PF20066"/>
    </source>
</evidence>
<keyword evidence="3" id="KW-1185">Reference proteome</keyword>
<feature type="domain" description="Glyoxalase-related protein" evidence="1">
    <location>
        <begin position="4"/>
        <end position="53"/>
    </location>
</feature>
<protein>
    <recommendedName>
        <fullName evidence="1">Glyoxalase-related protein domain-containing protein</fullName>
    </recommendedName>
</protein>
<sequence>MVQSVPDPKNMAKALRSELRSRFEVDAAHSDCLEIVARQHGVDNWNILAVQKRTGAESASDEAKTARRWGTRIDTIAATSPSQPCSLASSSRSARLA</sequence>
<proteinExistence type="predicted"/>
<dbReference type="Pfam" id="PF20066">
    <property type="entry name" value="Glyoxalase_8"/>
    <property type="match status" value="1"/>
</dbReference>